<dbReference type="PANTHER" id="PTHR33332">
    <property type="entry name" value="REVERSE TRANSCRIPTASE DOMAIN-CONTAINING PROTEIN"/>
    <property type="match status" value="1"/>
</dbReference>
<evidence type="ECO:0000313" key="1">
    <source>
        <dbReference type="EMBL" id="RMB97888.1"/>
    </source>
</evidence>
<name>A0A3M0JAI0_HIRRU</name>
<evidence type="ECO:0008006" key="3">
    <source>
        <dbReference type="Google" id="ProtNLM"/>
    </source>
</evidence>
<evidence type="ECO:0000313" key="2">
    <source>
        <dbReference type="Proteomes" id="UP000269221"/>
    </source>
</evidence>
<sequence>MLKIVLPNVSPVSPRCWRLWAVTRPLRWISDTVKLETVSPCSVSCCPVEETNPHLSTTSLQEVVESNKVTSKPRLLQVKQPQLLQTFLIGLVRELLSRLGIHKSVGPEGIHPRVMREMADELVKLLSIVYQQPWLAGEVPDDWKLASVTPIHKKGGREDPGTYRPASLTSVLDKAMEQFILSVITQNLEDGQGLRPSQHAFRKGGSCLTNLISFYDWVTCLVDAGRLWVLSAWTSARPLTLSPTAHSWKSWQPMAWTGALLAGLGTGWMARPREWRLGTVWLDSAQEERDLGVLVNSQLSMSQQCAQVAKKANGILACIRNGVASRSREVILPLYSALLRSHLECCVQSWAPGFWKDVEVLERIQRRAMRLMRGLEHKPCEEQLRELGLSSPEKRR</sequence>
<dbReference type="AlphaFoldDB" id="A0A3M0JAI0"/>
<proteinExistence type="predicted"/>
<keyword evidence="2" id="KW-1185">Reference proteome</keyword>
<gene>
    <name evidence="1" type="ORF">DUI87_25366</name>
</gene>
<organism evidence="1 2">
    <name type="scientific">Hirundo rustica rustica</name>
    <dbReference type="NCBI Taxonomy" id="333673"/>
    <lineage>
        <taxon>Eukaryota</taxon>
        <taxon>Metazoa</taxon>
        <taxon>Chordata</taxon>
        <taxon>Craniata</taxon>
        <taxon>Vertebrata</taxon>
        <taxon>Euteleostomi</taxon>
        <taxon>Archelosauria</taxon>
        <taxon>Archosauria</taxon>
        <taxon>Dinosauria</taxon>
        <taxon>Saurischia</taxon>
        <taxon>Theropoda</taxon>
        <taxon>Coelurosauria</taxon>
        <taxon>Aves</taxon>
        <taxon>Neognathae</taxon>
        <taxon>Neoaves</taxon>
        <taxon>Telluraves</taxon>
        <taxon>Australaves</taxon>
        <taxon>Passeriformes</taxon>
        <taxon>Sylvioidea</taxon>
        <taxon>Hirundinidae</taxon>
        <taxon>Hirundo</taxon>
    </lineage>
</organism>
<dbReference type="OrthoDB" id="416454at2759"/>
<reference evidence="1 2" key="1">
    <citation type="submission" date="2018-07" db="EMBL/GenBank/DDBJ databases">
        <title>A high quality draft genome assembly of the barn swallow (H. rustica rustica).</title>
        <authorList>
            <person name="Formenti G."/>
            <person name="Chiara M."/>
            <person name="Poveda L."/>
            <person name="Francoijs K.-J."/>
            <person name="Bonisoli-Alquati A."/>
            <person name="Canova L."/>
            <person name="Gianfranceschi L."/>
            <person name="Horner D.S."/>
            <person name="Saino N."/>
        </authorList>
    </citation>
    <scope>NUCLEOTIDE SEQUENCE [LARGE SCALE GENOMIC DNA]</scope>
    <source>
        <strain evidence="1">Chelidonia</strain>
        <tissue evidence="1">Blood</tissue>
    </source>
</reference>
<protein>
    <recommendedName>
        <fullName evidence="3">Reverse transcriptase domain-containing protein</fullName>
    </recommendedName>
</protein>
<dbReference type="EMBL" id="QRBI01000154">
    <property type="protein sequence ID" value="RMB97888.1"/>
    <property type="molecule type" value="Genomic_DNA"/>
</dbReference>
<comment type="caution">
    <text evidence="1">The sequence shown here is derived from an EMBL/GenBank/DDBJ whole genome shotgun (WGS) entry which is preliminary data.</text>
</comment>
<accession>A0A3M0JAI0</accession>
<dbReference type="Proteomes" id="UP000269221">
    <property type="component" value="Unassembled WGS sequence"/>
</dbReference>